<name>A0A9W6TYT5_9STRA</name>
<sequence length="373" mass="41311">MYGRSRSSPRNLGRGGSPQEDGDAVDPRHHHGAGGQDKTSKLDFANGTSEHASICGSVLLQILNEATGKLEDRLMDDVMYLPSGKVNIISLGYLQATGKFKLTCSSDQHIAWLTKPGTTLEFEMTANIYRMRVKKVTEVMMLAAVKPSMGSNRSMELLHQRFGQLGVSTVKPLASKLDVGIEINAKDLSFYDCVACAAGKPKRMSYARISVREFKPLETLVVDICSMSKSTVDGAPMFLFIIDESTRYKRVYLLKKKREAEGHIQVLARLCLLLGYSDNTIGYKFMGLMTAQVETARGGNVTFHEEYTTDGTYMWHLMQNGSVPVARIKTSMNTYLPDRTTASASAAKKHDVVSLEDKSAEHVQKFRGLSRRC</sequence>
<organism evidence="2 3">
    <name type="scientific">Phytophthora fragariaefolia</name>
    <dbReference type="NCBI Taxonomy" id="1490495"/>
    <lineage>
        <taxon>Eukaryota</taxon>
        <taxon>Sar</taxon>
        <taxon>Stramenopiles</taxon>
        <taxon>Oomycota</taxon>
        <taxon>Peronosporomycetes</taxon>
        <taxon>Peronosporales</taxon>
        <taxon>Peronosporaceae</taxon>
        <taxon>Phytophthora</taxon>
    </lineage>
</organism>
<evidence type="ECO:0000256" key="1">
    <source>
        <dbReference type="SAM" id="MobiDB-lite"/>
    </source>
</evidence>
<dbReference type="OrthoDB" id="117862at2759"/>
<comment type="caution">
    <text evidence="2">The sequence shown here is derived from an EMBL/GenBank/DDBJ whole genome shotgun (WGS) entry which is preliminary data.</text>
</comment>
<keyword evidence="3" id="KW-1185">Reference proteome</keyword>
<dbReference type="Proteomes" id="UP001165121">
    <property type="component" value="Unassembled WGS sequence"/>
</dbReference>
<gene>
    <name evidence="2" type="ORF">Pfra01_000336900</name>
</gene>
<dbReference type="AlphaFoldDB" id="A0A9W6TYT5"/>
<dbReference type="EMBL" id="BSXT01000260">
    <property type="protein sequence ID" value="GMF22640.1"/>
    <property type="molecule type" value="Genomic_DNA"/>
</dbReference>
<evidence type="ECO:0000313" key="2">
    <source>
        <dbReference type="EMBL" id="GMF22640.1"/>
    </source>
</evidence>
<proteinExistence type="predicted"/>
<protein>
    <submittedName>
        <fullName evidence="2">Unnamed protein product</fullName>
    </submittedName>
</protein>
<feature type="compositionally biased region" description="Polar residues" evidence="1">
    <location>
        <begin position="1"/>
        <end position="10"/>
    </location>
</feature>
<accession>A0A9W6TYT5</accession>
<evidence type="ECO:0000313" key="3">
    <source>
        <dbReference type="Proteomes" id="UP001165121"/>
    </source>
</evidence>
<reference evidence="2" key="1">
    <citation type="submission" date="2023-04" db="EMBL/GenBank/DDBJ databases">
        <title>Phytophthora fragariaefolia NBRC 109709.</title>
        <authorList>
            <person name="Ichikawa N."/>
            <person name="Sato H."/>
            <person name="Tonouchi N."/>
        </authorList>
    </citation>
    <scope>NUCLEOTIDE SEQUENCE</scope>
    <source>
        <strain evidence="2">NBRC 109709</strain>
    </source>
</reference>
<feature type="region of interest" description="Disordered" evidence="1">
    <location>
        <begin position="1"/>
        <end position="43"/>
    </location>
</feature>